<feature type="compositionally biased region" description="Low complexity" evidence="1">
    <location>
        <begin position="74"/>
        <end position="96"/>
    </location>
</feature>
<comment type="caution">
    <text evidence="2">The sequence shown here is derived from an EMBL/GenBank/DDBJ whole genome shotgun (WGS) entry which is preliminary data.</text>
</comment>
<gene>
    <name evidence="2" type="ORF">NP233_g1346</name>
</gene>
<feature type="compositionally biased region" description="Polar residues" evidence="1">
    <location>
        <begin position="97"/>
        <end position="121"/>
    </location>
</feature>
<organism evidence="2 3">
    <name type="scientific">Leucocoprinus birnbaumii</name>
    <dbReference type="NCBI Taxonomy" id="56174"/>
    <lineage>
        <taxon>Eukaryota</taxon>
        <taxon>Fungi</taxon>
        <taxon>Dikarya</taxon>
        <taxon>Basidiomycota</taxon>
        <taxon>Agaricomycotina</taxon>
        <taxon>Agaricomycetes</taxon>
        <taxon>Agaricomycetidae</taxon>
        <taxon>Agaricales</taxon>
        <taxon>Agaricineae</taxon>
        <taxon>Agaricaceae</taxon>
        <taxon>Leucocoprinus</taxon>
    </lineage>
</organism>
<proteinExistence type="predicted"/>
<dbReference type="Proteomes" id="UP001213000">
    <property type="component" value="Unassembled WGS sequence"/>
</dbReference>
<evidence type="ECO:0000313" key="2">
    <source>
        <dbReference type="EMBL" id="KAJ3575060.1"/>
    </source>
</evidence>
<keyword evidence="3" id="KW-1185">Reference proteome</keyword>
<reference evidence="2" key="1">
    <citation type="submission" date="2022-07" db="EMBL/GenBank/DDBJ databases">
        <title>Genome Sequence of Leucocoprinus birnbaumii.</title>
        <authorList>
            <person name="Buettner E."/>
        </authorList>
    </citation>
    <scope>NUCLEOTIDE SEQUENCE</scope>
    <source>
        <strain evidence="2">VT141</strain>
    </source>
</reference>
<sequence>MFKERDVKLCRVFHSGQQPAPFEEKNPSQNLLDLTKQKDEKVSLKAILTVHFQCFNTVDTNLDICVFAAQQESTDSTTASSQKSTTQPPQTTGKTTLGSAPSENLTPRSNSPLPSGRNTPNYEKGGDGVNAHCSARGRNLKNMSLQAVWSVVYEAVQP</sequence>
<evidence type="ECO:0000256" key="1">
    <source>
        <dbReference type="SAM" id="MobiDB-lite"/>
    </source>
</evidence>
<evidence type="ECO:0000313" key="3">
    <source>
        <dbReference type="Proteomes" id="UP001213000"/>
    </source>
</evidence>
<accession>A0AAD5W161</accession>
<feature type="region of interest" description="Disordered" evidence="1">
    <location>
        <begin position="74"/>
        <end position="130"/>
    </location>
</feature>
<dbReference type="AlphaFoldDB" id="A0AAD5W161"/>
<protein>
    <submittedName>
        <fullName evidence="2">Uncharacterized protein</fullName>
    </submittedName>
</protein>
<name>A0AAD5W161_9AGAR</name>
<dbReference type="EMBL" id="JANIEX010000048">
    <property type="protein sequence ID" value="KAJ3575060.1"/>
    <property type="molecule type" value="Genomic_DNA"/>
</dbReference>